<feature type="domain" description="BHLH" evidence="7">
    <location>
        <begin position="177"/>
        <end position="226"/>
    </location>
</feature>
<dbReference type="InterPro" id="IPR011598">
    <property type="entry name" value="bHLH_dom"/>
</dbReference>
<name>A0ABD3TWX7_9LAMI</name>
<dbReference type="PROSITE" id="PS50888">
    <property type="entry name" value="BHLH"/>
    <property type="match status" value="1"/>
</dbReference>
<evidence type="ECO:0000256" key="4">
    <source>
        <dbReference type="ARBA" id="ARBA00023163"/>
    </source>
</evidence>
<keyword evidence="2" id="KW-0805">Transcription regulation</keyword>
<dbReference type="EMBL" id="JBJXBP010000003">
    <property type="protein sequence ID" value="KAL3840878.1"/>
    <property type="molecule type" value="Genomic_DNA"/>
</dbReference>
<evidence type="ECO:0000259" key="7">
    <source>
        <dbReference type="PROSITE" id="PS50888"/>
    </source>
</evidence>
<accession>A0ABD3TWX7</accession>
<evidence type="ECO:0000313" key="9">
    <source>
        <dbReference type="Proteomes" id="UP001634393"/>
    </source>
</evidence>
<dbReference type="AlphaFoldDB" id="A0ABD3TWX7"/>
<dbReference type="Proteomes" id="UP001634393">
    <property type="component" value="Unassembled WGS sequence"/>
</dbReference>
<gene>
    <name evidence="8" type="ORF">ACJIZ3_025469</name>
</gene>
<dbReference type="InterPro" id="IPR036638">
    <property type="entry name" value="HLH_DNA-bd_sf"/>
</dbReference>
<reference evidence="8 9" key="1">
    <citation type="submission" date="2024-12" db="EMBL/GenBank/DDBJ databases">
        <title>The unique morphological basis and parallel evolutionary history of personate flowers in Penstemon.</title>
        <authorList>
            <person name="Depatie T.H."/>
            <person name="Wessinger C.A."/>
        </authorList>
    </citation>
    <scope>NUCLEOTIDE SEQUENCE [LARGE SCALE GENOMIC DNA]</scope>
    <source>
        <strain evidence="8">WTNN_2</strain>
        <tissue evidence="8">Leaf</tissue>
    </source>
</reference>
<keyword evidence="3" id="KW-0238">DNA-binding</keyword>
<feature type="region of interest" description="Disordered" evidence="6">
    <location>
        <begin position="151"/>
        <end position="190"/>
    </location>
</feature>
<dbReference type="InterPro" id="IPR045843">
    <property type="entry name" value="IND-like"/>
</dbReference>
<protein>
    <recommendedName>
        <fullName evidence="7">BHLH domain-containing protein</fullName>
    </recommendedName>
</protein>
<evidence type="ECO:0000313" key="8">
    <source>
        <dbReference type="EMBL" id="KAL3840878.1"/>
    </source>
</evidence>
<keyword evidence="5" id="KW-0539">Nucleus</keyword>
<dbReference type="GO" id="GO:0005634">
    <property type="term" value="C:nucleus"/>
    <property type="evidence" value="ECO:0007669"/>
    <property type="project" value="UniProtKB-SubCell"/>
</dbReference>
<evidence type="ECO:0000256" key="6">
    <source>
        <dbReference type="SAM" id="MobiDB-lite"/>
    </source>
</evidence>
<dbReference type="SUPFAM" id="SSF47459">
    <property type="entry name" value="HLH, helix-loop-helix DNA-binding domain"/>
    <property type="match status" value="1"/>
</dbReference>
<organism evidence="8 9">
    <name type="scientific">Penstemon smallii</name>
    <dbReference type="NCBI Taxonomy" id="265156"/>
    <lineage>
        <taxon>Eukaryota</taxon>
        <taxon>Viridiplantae</taxon>
        <taxon>Streptophyta</taxon>
        <taxon>Embryophyta</taxon>
        <taxon>Tracheophyta</taxon>
        <taxon>Spermatophyta</taxon>
        <taxon>Magnoliopsida</taxon>
        <taxon>eudicotyledons</taxon>
        <taxon>Gunneridae</taxon>
        <taxon>Pentapetalae</taxon>
        <taxon>asterids</taxon>
        <taxon>lamiids</taxon>
        <taxon>Lamiales</taxon>
        <taxon>Plantaginaceae</taxon>
        <taxon>Cheloneae</taxon>
        <taxon>Penstemon</taxon>
    </lineage>
</organism>
<dbReference type="CDD" id="cd11393">
    <property type="entry name" value="bHLH_AtbHLH_like"/>
    <property type="match status" value="1"/>
</dbReference>
<comment type="subcellular location">
    <subcellularLocation>
        <location evidence="1">Nucleus</location>
    </subcellularLocation>
</comment>
<evidence type="ECO:0000256" key="2">
    <source>
        <dbReference type="ARBA" id="ARBA00023015"/>
    </source>
</evidence>
<dbReference type="InterPro" id="IPR045239">
    <property type="entry name" value="bHLH95_bHLH"/>
</dbReference>
<dbReference type="PANTHER" id="PTHR16223">
    <property type="entry name" value="TRANSCRIPTION FACTOR BHLH83-RELATED"/>
    <property type="match status" value="1"/>
</dbReference>
<evidence type="ECO:0000256" key="3">
    <source>
        <dbReference type="ARBA" id="ARBA00023125"/>
    </source>
</evidence>
<evidence type="ECO:0000256" key="1">
    <source>
        <dbReference type="ARBA" id="ARBA00004123"/>
    </source>
</evidence>
<comment type="caution">
    <text evidence="8">The sequence shown here is derived from an EMBL/GenBank/DDBJ whole genome shotgun (WGS) entry which is preliminary data.</text>
</comment>
<keyword evidence="4" id="KW-0804">Transcription</keyword>
<dbReference type="GO" id="GO:0003677">
    <property type="term" value="F:DNA binding"/>
    <property type="evidence" value="ECO:0007669"/>
    <property type="project" value="UniProtKB-KW"/>
</dbReference>
<dbReference type="Gene3D" id="4.10.280.10">
    <property type="entry name" value="Helix-loop-helix DNA-binding domain"/>
    <property type="match status" value="1"/>
</dbReference>
<proteinExistence type="predicted"/>
<dbReference type="PANTHER" id="PTHR16223:SF53">
    <property type="entry name" value="TRANSCRIPTION FACTOR BHLH68-LIKE"/>
    <property type="match status" value="1"/>
</dbReference>
<keyword evidence="9" id="KW-1185">Reference proteome</keyword>
<evidence type="ECO:0000256" key="5">
    <source>
        <dbReference type="ARBA" id="ARBA00023242"/>
    </source>
</evidence>
<sequence length="313" mass="34152">MMIKIPTKIFRLGLGANYYFKDKFGGSIFQQQKKLENWEDQVLLNLSAAPAIISSCTSNSRFLRPAAAAAADVKQEELAAAGNSSDQSSCNYIVQNPDHDQEFYHHHHAAGTTNWPLVSASPTSLSITTTLSNNNNICNFSPEVLEGKKIHNHHHHHHSSECNSSGGVTKKKARVQQSSPQQPAALKVSKEKVRDRITTLHQIVSPFGKTDTASVLSESIGYIRFLQAQIEALSSPYMRHASEGTGHHQHSFLNHEIDMDGRGASKQDSLEGQGAKNLRSLGLCLVPISFTQLVGNDNAADYWAPPATLGGGF</sequence>